<dbReference type="RefSeq" id="WP_062281753.1">
    <property type="nucleotide sequence ID" value="NZ_DF968181.1"/>
</dbReference>
<protein>
    <recommendedName>
        <fullName evidence="5">DUF2207 domain-containing protein</fullName>
    </recommendedName>
</protein>
<keyword evidence="2" id="KW-1133">Transmembrane helix</keyword>
<feature type="compositionally biased region" description="Polar residues" evidence="1">
    <location>
        <begin position="538"/>
        <end position="552"/>
    </location>
</feature>
<dbReference type="PATRIC" id="fig|1678840.3.peg.2544"/>
<name>A0A0S7BWB6_9CHLR</name>
<reference evidence="3" key="1">
    <citation type="journal article" date="2015" name="Genome Announc.">
        <title>Draft Genome Sequence of Anaerolineae Strain TC1, a Novel Isolate from a Methanogenic Wastewater Treatment System.</title>
        <authorList>
            <person name="Matsuura N."/>
            <person name="Tourlousse D.M."/>
            <person name="Sun L."/>
            <person name="Toyonaga M."/>
            <person name="Kuroda K."/>
            <person name="Ohashi A."/>
            <person name="Cruz R."/>
            <person name="Yamaguchi T."/>
            <person name="Sekiguchi Y."/>
        </authorList>
    </citation>
    <scope>NUCLEOTIDE SEQUENCE [LARGE SCALE GENOMIC DNA]</scope>
    <source>
        <strain evidence="3">TC1</strain>
    </source>
</reference>
<dbReference type="OrthoDB" id="145901at2"/>
<feature type="compositionally biased region" description="Low complexity" evidence="1">
    <location>
        <begin position="496"/>
        <end position="514"/>
    </location>
</feature>
<evidence type="ECO:0000313" key="4">
    <source>
        <dbReference type="Proteomes" id="UP000053370"/>
    </source>
</evidence>
<sequence>MFKKKSFLGIKILVLFLAMILWIQMTPVNVSAEDYRFSIPENFVIYAIDSDGKASVSYEFTIENQGRGVDYIDIALPNNQFDLTNVTASIDGNPVPSRYISRTDYQETGIPYGITIDNTRNPIPKGKRADIYVEAMQIGKTLYYVEDNSKEEDYISFNFQPNYFSPDFTRGNTDLTVRLVLPTGMTENDPVYFPPQNWDGASEPETWFNDNGNVVYEWHSTQANSRSEYIFGAMFPKRILTSQDQISDPKSYSSSPSSSGGNNFFDTILSIAVCVVPISIVFLSFFAIIKKAKNMKGLAGSYLPPAIKAEGQGIKRGLTAVEAAVLLEEKMDKIISMIIFSLSKKGAIAVTSQNPLVIKVENPLPEKLYEYESGFIEAMNESEDKNKKAKMTKTITDLILSVTEKMKGYSLDETKAYYRSIIEKAWQQVQDADSPELKGEKLDEIFGWAILDENVEGKTKDIFGDGPVYVPTWWWRMGPVYHPTTGPVSSAPASGPTNVPSTSTSRSTPTLPGSEFARSITDSVRNFGVGTVGSIKGFTNQVTGKTNPISAPSGSSSRSSWSGRGGGGHSCACACACAGCACAGGGGGR</sequence>
<feature type="transmembrane region" description="Helical" evidence="2">
    <location>
        <begin position="268"/>
        <end position="289"/>
    </location>
</feature>
<dbReference type="STRING" id="1678840.ATC1_131118"/>
<keyword evidence="4" id="KW-1185">Reference proteome</keyword>
<keyword evidence="2" id="KW-0472">Membrane</keyword>
<dbReference type="AlphaFoldDB" id="A0A0S7BWB6"/>
<gene>
    <name evidence="3" type="ORF">ATC1_131118</name>
</gene>
<evidence type="ECO:0008006" key="5">
    <source>
        <dbReference type="Google" id="ProtNLM"/>
    </source>
</evidence>
<dbReference type="Proteomes" id="UP000053370">
    <property type="component" value="Unassembled WGS sequence"/>
</dbReference>
<feature type="region of interest" description="Disordered" evidence="1">
    <location>
        <begin position="487"/>
        <end position="517"/>
    </location>
</feature>
<accession>A0A0S7BWB6</accession>
<keyword evidence="2" id="KW-0812">Transmembrane</keyword>
<evidence type="ECO:0000256" key="1">
    <source>
        <dbReference type="SAM" id="MobiDB-lite"/>
    </source>
</evidence>
<proteinExistence type="predicted"/>
<organism evidence="3">
    <name type="scientific">Flexilinea flocculi</name>
    <dbReference type="NCBI Taxonomy" id="1678840"/>
    <lineage>
        <taxon>Bacteria</taxon>
        <taxon>Bacillati</taxon>
        <taxon>Chloroflexota</taxon>
        <taxon>Anaerolineae</taxon>
        <taxon>Anaerolineales</taxon>
        <taxon>Anaerolineaceae</taxon>
        <taxon>Flexilinea</taxon>
    </lineage>
</organism>
<feature type="region of interest" description="Disordered" evidence="1">
    <location>
        <begin position="538"/>
        <end position="561"/>
    </location>
</feature>
<dbReference type="EMBL" id="DF968181">
    <property type="protein sequence ID" value="GAP41136.1"/>
    <property type="molecule type" value="Genomic_DNA"/>
</dbReference>
<evidence type="ECO:0000256" key="2">
    <source>
        <dbReference type="SAM" id="Phobius"/>
    </source>
</evidence>
<evidence type="ECO:0000313" key="3">
    <source>
        <dbReference type="EMBL" id="GAP41136.1"/>
    </source>
</evidence>